<keyword evidence="9" id="KW-1185">Reference proteome</keyword>
<name>A0A1I6GFX5_9GAMM</name>
<dbReference type="PANTHER" id="PTHR38782:SF1">
    <property type="entry name" value="SIGMA-E FACTOR REGULATORY PROTEIN RSEB"/>
    <property type="match status" value="1"/>
</dbReference>
<dbReference type="InterPro" id="IPR005588">
    <property type="entry name" value="MucB_RseB"/>
</dbReference>
<evidence type="ECO:0000259" key="7">
    <source>
        <dbReference type="Pfam" id="PF17188"/>
    </source>
</evidence>
<evidence type="ECO:0000259" key="6">
    <source>
        <dbReference type="Pfam" id="PF03888"/>
    </source>
</evidence>
<dbReference type="RefSeq" id="WP_092855218.1">
    <property type="nucleotide sequence ID" value="NZ_FOYU01000001.1"/>
</dbReference>
<dbReference type="Pfam" id="PF17188">
    <property type="entry name" value="MucB_RseB_C"/>
    <property type="match status" value="1"/>
</dbReference>
<feature type="domain" description="MucB/RseB C-terminal" evidence="7">
    <location>
        <begin position="233"/>
        <end position="321"/>
    </location>
</feature>
<evidence type="ECO:0000313" key="8">
    <source>
        <dbReference type="EMBL" id="SFR41113.1"/>
    </source>
</evidence>
<evidence type="ECO:0000256" key="5">
    <source>
        <dbReference type="SAM" id="SignalP"/>
    </source>
</evidence>
<evidence type="ECO:0000256" key="2">
    <source>
        <dbReference type="ARBA" id="ARBA00008150"/>
    </source>
</evidence>
<reference evidence="9" key="1">
    <citation type="submission" date="2016-10" db="EMBL/GenBank/DDBJ databases">
        <authorList>
            <person name="Varghese N."/>
            <person name="Submissions S."/>
        </authorList>
    </citation>
    <scope>NUCLEOTIDE SEQUENCE [LARGE SCALE GENOMIC DNA]</scope>
    <source>
        <strain evidence="9">CGMCC 1.7285</strain>
    </source>
</reference>
<gene>
    <name evidence="8" type="ORF">SAMN04488070_0648</name>
</gene>
<accession>A0A1I6GFX5</accession>
<dbReference type="Proteomes" id="UP000199424">
    <property type="component" value="Unassembled WGS sequence"/>
</dbReference>
<dbReference type="Gene3D" id="3.30.200.100">
    <property type="entry name" value="MucB/RseB, C-terminal domain"/>
    <property type="match status" value="1"/>
</dbReference>
<dbReference type="GO" id="GO:0045152">
    <property type="term" value="F:antisigma factor binding"/>
    <property type="evidence" value="ECO:0007669"/>
    <property type="project" value="TreeGrafter"/>
</dbReference>
<dbReference type="AlphaFoldDB" id="A0A1I6GFX5"/>
<dbReference type="CDD" id="cd16327">
    <property type="entry name" value="RseB"/>
    <property type="match status" value="1"/>
</dbReference>
<evidence type="ECO:0000313" key="9">
    <source>
        <dbReference type="Proteomes" id="UP000199424"/>
    </source>
</evidence>
<dbReference type="PANTHER" id="PTHR38782">
    <property type="match status" value="1"/>
</dbReference>
<comment type="subcellular location">
    <subcellularLocation>
        <location evidence="1">Periplasm</location>
    </subcellularLocation>
</comment>
<dbReference type="InterPro" id="IPR033436">
    <property type="entry name" value="MucB/RseB_C"/>
</dbReference>
<organism evidence="8 9">
    <name type="scientific">Pseudidiomarina maritima</name>
    <dbReference type="NCBI Taxonomy" id="519453"/>
    <lineage>
        <taxon>Bacteria</taxon>
        <taxon>Pseudomonadati</taxon>
        <taxon>Pseudomonadota</taxon>
        <taxon>Gammaproteobacteria</taxon>
        <taxon>Alteromonadales</taxon>
        <taxon>Idiomarinaceae</taxon>
        <taxon>Pseudidiomarina</taxon>
    </lineage>
</organism>
<keyword evidence="3 5" id="KW-0732">Signal</keyword>
<feature type="signal peptide" evidence="5">
    <location>
        <begin position="1"/>
        <end position="22"/>
    </location>
</feature>
<sequence>MIKYVAAIALWFVAIAPFGASGQSEVSVERAANMGQIWFDRMARSLRDLNFEATLVQSQGQRIQPLVWLHGNYDHQTDLELLIYLNGADNRALRVGDQTYYYSQIGGSYTLQSDVTVGLIPPAFYEPFANIAQHYQVIASGGMRVTGRPAQYLRLISRDDYRYHYDLWVDRDSGMLLKLQMMTPQGEVLEQLQLTSIMFSDEIPEQLTEVSAIQRPPKLYDTQQLSELRFALRPNWLPGGFDLRRAHHRQLYDTQLPTDYFLFSDGLTEVSIYVTEQQAQKLPSLAYQGPESLVNTFVEGYAVTVVGKLPADTLQRIAENMVITTESAQQ</sequence>
<dbReference type="InterPro" id="IPR038484">
    <property type="entry name" value="MucB/RseB_C_sf"/>
</dbReference>
<keyword evidence="4" id="KW-0574">Periplasm</keyword>
<dbReference type="Gene3D" id="2.50.20.10">
    <property type="entry name" value="Lipoprotein localisation LolA/LolB/LppX"/>
    <property type="match status" value="1"/>
</dbReference>
<evidence type="ECO:0000256" key="1">
    <source>
        <dbReference type="ARBA" id="ARBA00004418"/>
    </source>
</evidence>
<dbReference type="GO" id="GO:0032885">
    <property type="term" value="P:regulation of polysaccharide biosynthetic process"/>
    <property type="evidence" value="ECO:0007669"/>
    <property type="project" value="TreeGrafter"/>
</dbReference>
<evidence type="ECO:0000256" key="3">
    <source>
        <dbReference type="ARBA" id="ARBA00022729"/>
    </source>
</evidence>
<dbReference type="PIRSF" id="PIRSF005427">
    <property type="entry name" value="RseB"/>
    <property type="match status" value="1"/>
</dbReference>
<dbReference type="InterPro" id="IPR033434">
    <property type="entry name" value="MucB/RseB_N"/>
</dbReference>
<dbReference type="Pfam" id="PF03888">
    <property type="entry name" value="MucB_RseB"/>
    <property type="match status" value="1"/>
</dbReference>
<evidence type="ECO:0000256" key="4">
    <source>
        <dbReference type="ARBA" id="ARBA00022764"/>
    </source>
</evidence>
<comment type="similarity">
    <text evidence="2">Belongs to the RseB family.</text>
</comment>
<protein>
    <submittedName>
        <fullName evidence="8">Sigma E regulatory protein, MucB/RseB</fullName>
    </submittedName>
</protein>
<dbReference type="GO" id="GO:0030288">
    <property type="term" value="C:outer membrane-bounded periplasmic space"/>
    <property type="evidence" value="ECO:0007669"/>
    <property type="project" value="TreeGrafter"/>
</dbReference>
<feature type="domain" description="MucB/RseB N-terminal" evidence="6">
    <location>
        <begin position="37"/>
        <end position="206"/>
    </location>
</feature>
<dbReference type="EMBL" id="FOYU01000001">
    <property type="protein sequence ID" value="SFR41113.1"/>
    <property type="molecule type" value="Genomic_DNA"/>
</dbReference>
<feature type="chain" id="PRO_5011510694" evidence="5">
    <location>
        <begin position="23"/>
        <end position="330"/>
    </location>
</feature>
<proteinExistence type="inferred from homology"/>